<name>A0A0D8FUU8_9ACTN</name>
<dbReference type="InterPro" id="IPR008972">
    <property type="entry name" value="Cupredoxin"/>
</dbReference>
<dbReference type="EMBL" id="JXUW01000008">
    <property type="protein sequence ID" value="KJE77068.1"/>
    <property type="molecule type" value="Genomic_DNA"/>
</dbReference>
<dbReference type="Gene3D" id="2.60.40.420">
    <property type="entry name" value="Cupredoxins - blue copper proteins"/>
    <property type="match status" value="1"/>
</dbReference>
<dbReference type="InterPro" id="IPR028096">
    <property type="entry name" value="EfeO_Cupredoxin"/>
</dbReference>
<feature type="chain" id="PRO_5002329888" description="EfeO-type cupredoxin-like domain-containing protein" evidence="1">
    <location>
        <begin position="24"/>
        <end position="123"/>
    </location>
</feature>
<dbReference type="Pfam" id="PF13473">
    <property type="entry name" value="Cupredoxin_1"/>
    <property type="match status" value="1"/>
</dbReference>
<keyword evidence="4" id="KW-1185">Reference proteome</keyword>
<evidence type="ECO:0000313" key="3">
    <source>
        <dbReference type="EMBL" id="KJE77068.1"/>
    </source>
</evidence>
<dbReference type="SUPFAM" id="SSF49503">
    <property type="entry name" value="Cupredoxins"/>
    <property type="match status" value="1"/>
</dbReference>
<dbReference type="InterPro" id="IPR052721">
    <property type="entry name" value="ET_Amicyanin"/>
</dbReference>
<keyword evidence="1" id="KW-0732">Signal</keyword>
<accession>A0A0D8FUU8</accession>
<feature type="signal peptide" evidence="1">
    <location>
        <begin position="1"/>
        <end position="23"/>
    </location>
</feature>
<dbReference type="eggNOG" id="COG3794">
    <property type="taxonomic scope" value="Bacteria"/>
</dbReference>
<dbReference type="Proteomes" id="UP000032336">
    <property type="component" value="Unassembled WGS sequence"/>
</dbReference>
<evidence type="ECO:0000259" key="2">
    <source>
        <dbReference type="Pfam" id="PF13473"/>
    </source>
</evidence>
<reference evidence="3 4" key="1">
    <citation type="submission" date="2015-01" db="EMBL/GenBank/DDBJ databases">
        <title>Draft genome of the acidophilic iron oxidizer Ferrimicrobium acidiphilum strain T23.</title>
        <authorList>
            <person name="Poehlein A."/>
            <person name="Eisen S."/>
            <person name="Schloemann M."/>
            <person name="Johnson B.D."/>
            <person name="Daniel R."/>
            <person name="Muehling M."/>
        </authorList>
    </citation>
    <scope>NUCLEOTIDE SEQUENCE [LARGE SCALE GENOMIC DNA]</scope>
    <source>
        <strain evidence="3 4">T23</strain>
    </source>
</reference>
<dbReference type="STRING" id="1121877.FEAC_11940"/>
<evidence type="ECO:0000256" key="1">
    <source>
        <dbReference type="SAM" id="SignalP"/>
    </source>
</evidence>
<gene>
    <name evidence="3" type="ORF">FEAC_11940</name>
</gene>
<comment type="caution">
    <text evidence="3">The sequence shown here is derived from an EMBL/GenBank/DDBJ whole genome shotgun (WGS) entry which is preliminary data.</text>
</comment>
<organism evidence="3 4">
    <name type="scientific">Ferrimicrobium acidiphilum DSM 19497</name>
    <dbReference type="NCBI Taxonomy" id="1121877"/>
    <lineage>
        <taxon>Bacteria</taxon>
        <taxon>Bacillati</taxon>
        <taxon>Actinomycetota</taxon>
        <taxon>Acidimicrobiia</taxon>
        <taxon>Acidimicrobiales</taxon>
        <taxon>Acidimicrobiaceae</taxon>
        <taxon>Ferrimicrobium</taxon>
    </lineage>
</organism>
<feature type="domain" description="EfeO-type cupredoxin-like" evidence="2">
    <location>
        <begin position="36"/>
        <end position="121"/>
    </location>
</feature>
<proteinExistence type="predicted"/>
<evidence type="ECO:0000313" key="4">
    <source>
        <dbReference type="Proteomes" id="UP000032336"/>
    </source>
</evidence>
<sequence>MIIFTGVMLVLGGLVLAACGSNASSVGASNLHPGPSSSGRSATIVISNFQFIPDQVVVHQGEEIIVHNEDSVGHTLTANNGSFGTGVISPGHTVHFIIHDKPGTYPFLCRIHQFMTGTIVVVK</sequence>
<dbReference type="PANTHER" id="PTHR36507">
    <property type="entry name" value="BLL1555 PROTEIN"/>
    <property type="match status" value="1"/>
</dbReference>
<dbReference type="PANTHER" id="PTHR36507:SF1">
    <property type="entry name" value="BLL1555 PROTEIN"/>
    <property type="match status" value="1"/>
</dbReference>
<dbReference type="AlphaFoldDB" id="A0A0D8FUU8"/>
<protein>
    <recommendedName>
        <fullName evidence="2">EfeO-type cupredoxin-like domain-containing protein</fullName>
    </recommendedName>
</protein>